<feature type="non-terminal residue" evidence="1">
    <location>
        <position position="1"/>
    </location>
</feature>
<protein>
    <submittedName>
        <fullName evidence="1">Uncharacterized protein</fullName>
    </submittedName>
</protein>
<reference evidence="1" key="1">
    <citation type="submission" date="2020-02" db="EMBL/GenBank/DDBJ databases">
        <authorList>
            <person name="Meier V. D."/>
        </authorList>
    </citation>
    <scope>NUCLEOTIDE SEQUENCE</scope>
    <source>
        <strain evidence="1">AVDCRST_MAG37</strain>
    </source>
</reference>
<feature type="non-terminal residue" evidence="1">
    <location>
        <position position="36"/>
    </location>
</feature>
<name>A0A6J4QNA0_9ACTN</name>
<organism evidence="1">
    <name type="scientific">uncultured Rubrobacteraceae bacterium</name>
    <dbReference type="NCBI Taxonomy" id="349277"/>
    <lineage>
        <taxon>Bacteria</taxon>
        <taxon>Bacillati</taxon>
        <taxon>Actinomycetota</taxon>
        <taxon>Rubrobacteria</taxon>
        <taxon>Rubrobacterales</taxon>
        <taxon>Rubrobacteraceae</taxon>
        <taxon>environmental samples</taxon>
    </lineage>
</organism>
<proteinExistence type="predicted"/>
<sequence length="36" mass="3791">RRTRRLCLGRQQRAALLGGGAARGVLPSPLGSYALV</sequence>
<evidence type="ECO:0000313" key="1">
    <source>
        <dbReference type="EMBL" id="CAA9448681.1"/>
    </source>
</evidence>
<gene>
    <name evidence="1" type="ORF">AVDCRST_MAG37-2100</name>
</gene>
<dbReference type="EMBL" id="CADCVD010000100">
    <property type="protein sequence ID" value="CAA9448681.1"/>
    <property type="molecule type" value="Genomic_DNA"/>
</dbReference>
<dbReference type="AlphaFoldDB" id="A0A6J4QNA0"/>
<accession>A0A6J4QNA0</accession>